<evidence type="ECO:0000313" key="11">
    <source>
        <dbReference type="EMBL" id="BBZ26348.1"/>
    </source>
</evidence>
<comment type="subcellular location">
    <subcellularLocation>
        <location evidence="1">Cell membrane</location>
        <topology evidence="1">Multi-pass membrane protein</topology>
    </subcellularLocation>
</comment>
<evidence type="ECO:0000313" key="12">
    <source>
        <dbReference type="Proteomes" id="UP000466517"/>
    </source>
</evidence>
<dbReference type="GO" id="GO:0016763">
    <property type="term" value="F:pentosyltransferase activity"/>
    <property type="evidence" value="ECO:0007669"/>
    <property type="project" value="TreeGrafter"/>
</dbReference>
<feature type="transmembrane region" description="Helical" evidence="8">
    <location>
        <begin position="295"/>
        <end position="314"/>
    </location>
</feature>
<feature type="transmembrane region" description="Helical" evidence="8">
    <location>
        <begin position="87"/>
        <end position="108"/>
    </location>
</feature>
<dbReference type="Pfam" id="PF24878">
    <property type="entry name" value="YkcB_C"/>
    <property type="match status" value="1"/>
</dbReference>
<accession>A0A7I7XD71</accession>
<gene>
    <name evidence="11" type="ORF">MMAD_06430</name>
</gene>
<evidence type="ECO:0000256" key="2">
    <source>
        <dbReference type="ARBA" id="ARBA00022475"/>
    </source>
</evidence>
<proteinExistence type="predicted"/>
<evidence type="ECO:0000259" key="10">
    <source>
        <dbReference type="Pfam" id="PF24878"/>
    </source>
</evidence>
<feature type="domain" description="Putative mannosyltransferase YkcA/B-like C-terminal" evidence="10">
    <location>
        <begin position="493"/>
        <end position="584"/>
    </location>
</feature>
<evidence type="ECO:0000256" key="8">
    <source>
        <dbReference type="SAM" id="Phobius"/>
    </source>
</evidence>
<evidence type="ECO:0000256" key="7">
    <source>
        <dbReference type="ARBA" id="ARBA00023136"/>
    </source>
</evidence>
<dbReference type="PANTHER" id="PTHR33908:SF3">
    <property type="entry name" value="UNDECAPRENYL PHOSPHATE-ALPHA-4-AMINO-4-DEOXY-L-ARABINOSE ARABINOSYL TRANSFERASE"/>
    <property type="match status" value="1"/>
</dbReference>
<organism evidence="11 12">
    <name type="scientific">Mycolicibacterium madagascariense</name>
    <dbReference type="NCBI Taxonomy" id="212765"/>
    <lineage>
        <taxon>Bacteria</taxon>
        <taxon>Bacillati</taxon>
        <taxon>Actinomycetota</taxon>
        <taxon>Actinomycetes</taxon>
        <taxon>Mycobacteriales</taxon>
        <taxon>Mycobacteriaceae</taxon>
        <taxon>Mycolicibacterium</taxon>
    </lineage>
</organism>
<dbReference type="KEGG" id="mmag:MMAD_06430"/>
<dbReference type="GO" id="GO:0005886">
    <property type="term" value="C:plasma membrane"/>
    <property type="evidence" value="ECO:0007669"/>
    <property type="project" value="UniProtKB-SubCell"/>
</dbReference>
<reference evidence="11 12" key="1">
    <citation type="journal article" date="2019" name="Emerg. Microbes Infect.">
        <title>Comprehensive subspecies identification of 175 nontuberculous mycobacteria species based on 7547 genomic profiles.</title>
        <authorList>
            <person name="Matsumoto Y."/>
            <person name="Kinjo T."/>
            <person name="Motooka D."/>
            <person name="Nabeya D."/>
            <person name="Jung N."/>
            <person name="Uechi K."/>
            <person name="Horii T."/>
            <person name="Iida T."/>
            <person name="Fujita J."/>
            <person name="Nakamura S."/>
        </authorList>
    </citation>
    <scope>NUCLEOTIDE SEQUENCE [LARGE SCALE GENOMIC DNA]</scope>
    <source>
        <strain evidence="11 12">JCM 13574</strain>
    </source>
</reference>
<protein>
    <submittedName>
        <fullName evidence="11">Glycosyl transferase</fullName>
    </submittedName>
</protein>
<keyword evidence="7 8" id="KW-0472">Membrane</keyword>
<dbReference type="GO" id="GO:0010041">
    <property type="term" value="P:response to iron(III) ion"/>
    <property type="evidence" value="ECO:0007669"/>
    <property type="project" value="TreeGrafter"/>
</dbReference>
<dbReference type="InterPro" id="IPR050297">
    <property type="entry name" value="LipidA_mod_glycosyltrf_83"/>
</dbReference>
<keyword evidence="2" id="KW-1003">Cell membrane</keyword>
<keyword evidence="6 8" id="KW-1133">Transmembrane helix</keyword>
<dbReference type="InterPro" id="IPR038731">
    <property type="entry name" value="RgtA/B/C-like"/>
</dbReference>
<evidence type="ECO:0000256" key="6">
    <source>
        <dbReference type="ARBA" id="ARBA00022989"/>
    </source>
</evidence>
<keyword evidence="3" id="KW-0328">Glycosyltransferase</keyword>
<evidence type="ECO:0000256" key="3">
    <source>
        <dbReference type="ARBA" id="ARBA00022676"/>
    </source>
</evidence>
<feature type="transmembrane region" description="Helical" evidence="8">
    <location>
        <begin position="170"/>
        <end position="203"/>
    </location>
</feature>
<evidence type="ECO:0000259" key="9">
    <source>
        <dbReference type="Pfam" id="PF13231"/>
    </source>
</evidence>
<feature type="transmembrane region" description="Helical" evidence="8">
    <location>
        <begin position="432"/>
        <end position="454"/>
    </location>
</feature>
<keyword evidence="5 8" id="KW-0812">Transmembrane</keyword>
<dbReference type="InterPro" id="IPR056785">
    <property type="entry name" value="YkcA/B-like_C"/>
</dbReference>
<feature type="transmembrane region" description="Helical" evidence="8">
    <location>
        <begin position="326"/>
        <end position="344"/>
    </location>
</feature>
<feature type="transmembrane region" description="Helical" evidence="8">
    <location>
        <begin position="215"/>
        <end position="236"/>
    </location>
</feature>
<evidence type="ECO:0000256" key="1">
    <source>
        <dbReference type="ARBA" id="ARBA00004651"/>
    </source>
</evidence>
<sequence length="599" mass="61965">MAHVIARWPRWGLAVLLAGTAAMYFPGLSASGYGNEFYAAAAQAGARSWSAWFFGSLDAHDFITVDKPPAALWVTGLSVRLFGVHGWAVLVPQAVMGVAAVAILFAAVRRVVPDPRLGAAAGLLAGAVLACTPAAALMFRFDDPDALLTLLLVTAAYCLARAVHGASWRWLVLVGVAVGTAFLTKLLQAFLVLPGFGLAYLLAAPTTLRTRLAHLAAALGALVVAAGWWVLIVQLIPANARPYVGGSTDDTVLDLAFGYDGFGRLQGPHASPAVASMGPPTGPRRLFLAEMGDEISWLLPAALFALAFGGWLALRGHLGRAERAATVSWGGWLLVTGAVFAGVHGTIHPYYTVALAPAVGALVGLGSAWAWRLRATWDGRVGLAGLVLTGGWWSSILLRRNDFGPHWLPPLLLVATVAAAACAIIGRRLLPVAAGVGAAAALAGTVAFSVATAATPHHGAIPVAVAPAGRRTVTDGWLGDEGTNPALAAMLRASPSEWSAATTGSQSAAALELSSQTAVMAVGGWSDDPVPTLAQFVADVQSGRIGYYVEPGLGGAARPHGRIIRSANHSASHARDIADWVAAHYPAVSVGTSLVYRLR</sequence>
<feature type="transmembrane region" description="Helical" evidence="8">
    <location>
        <begin position="407"/>
        <end position="425"/>
    </location>
</feature>
<keyword evidence="12" id="KW-1185">Reference proteome</keyword>
<dbReference type="Pfam" id="PF13231">
    <property type="entry name" value="PMT_2"/>
    <property type="match status" value="1"/>
</dbReference>
<dbReference type="Proteomes" id="UP000466517">
    <property type="component" value="Chromosome"/>
</dbReference>
<dbReference type="EMBL" id="AP022610">
    <property type="protein sequence ID" value="BBZ26348.1"/>
    <property type="molecule type" value="Genomic_DNA"/>
</dbReference>
<dbReference type="GO" id="GO:0009103">
    <property type="term" value="P:lipopolysaccharide biosynthetic process"/>
    <property type="evidence" value="ECO:0007669"/>
    <property type="project" value="UniProtKB-ARBA"/>
</dbReference>
<dbReference type="PANTHER" id="PTHR33908">
    <property type="entry name" value="MANNOSYLTRANSFERASE YKCB-RELATED"/>
    <property type="match status" value="1"/>
</dbReference>
<evidence type="ECO:0000256" key="4">
    <source>
        <dbReference type="ARBA" id="ARBA00022679"/>
    </source>
</evidence>
<feature type="domain" description="Glycosyltransferase RgtA/B/C/D-like" evidence="9">
    <location>
        <begin position="66"/>
        <end position="228"/>
    </location>
</feature>
<feature type="transmembrane region" description="Helical" evidence="8">
    <location>
        <begin position="350"/>
        <end position="371"/>
    </location>
</feature>
<feature type="transmembrane region" description="Helical" evidence="8">
    <location>
        <begin position="383"/>
        <end position="401"/>
    </location>
</feature>
<dbReference type="AlphaFoldDB" id="A0A7I7XD71"/>
<evidence type="ECO:0000256" key="5">
    <source>
        <dbReference type="ARBA" id="ARBA00022692"/>
    </source>
</evidence>
<name>A0A7I7XD71_9MYCO</name>
<feature type="transmembrane region" description="Helical" evidence="8">
    <location>
        <begin position="120"/>
        <end position="139"/>
    </location>
</feature>
<keyword evidence="4 11" id="KW-0808">Transferase</keyword>